<dbReference type="SUPFAM" id="SSF52540">
    <property type="entry name" value="P-loop containing nucleoside triphosphate hydrolases"/>
    <property type="match status" value="1"/>
</dbReference>
<dbReference type="Gene3D" id="3.30.1360.120">
    <property type="entry name" value="Probable tRNA modification gtpase trme, domain 1"/>
    <property type="match status" value="1"/>
</dbReference>
<dbReference type="InterPro" id="IPR005225">
    <property type="entry name" value="Small_GTP-bd"/>
</dbReference>
<evidence type="ECO:0000313" key="2">
    <source>
        <dbReference type="EMBL" id="CAD74757.1"/>
    </source>
</evidence>
<reference evidence="2 3" key="1">
    <citation type="journal article" date="2003" name="Proc. Natl. Acad. Sci. U.S.A.">
        <title>Complete genome sequence of the marine planctomycete Pirellula sp. strain 1.</title>
        <authorList>
            <person name="Gloeckner F.O."/>
            <person name="Kube M."/>
            <person name="Bauer M."/>
            <person name="Teeling H."/>
            <person name="Lombardot T."/>
            <person name="Ludwig W."/>
            <person name="Gade D."/>
            <person name="Beck A."/>
            <person name="Borzym K."/>
            <person name="Heitmann K."/>
            <person name="Rabus R."/>
            <person name="Schlesner H."/>
            <person name="Amann R."/>
            <person name="Reinhardt R."/>
        </authorList>
    </citation>
    <scope>NUCLEOTIDE SEQUENCE [LARGE SCALE GENOMIC DNA]</scope>
    <source>
        <strain evidence="3">DSM 10527 / NCIMB 13988 / SH1</strain>
    </source>
</reference>
<dbReference type="PATRIC" id="fig|243090.15.peg.3075"/>
<dbReference type="InParanoid" id="Q7UQE6"/>
<dbReference type="InterPro" id="IPR027368">
    <property type="entry name" value="MnmE_dom2"/>
</dbReference>
<feature type="domain" description="G" evidence="1">
    <location>
        <begin position="221"/>
        <end position="340"/>
    </location>
</feature>
<dbReference type="Gene3D" id="3.40.50.300">
    <property type="entry name" value="P-loop containing nucleotide triphosphate hydrolases"/>
    <property type="match status" value="1"/>
</dbReference>
<accession>Q7UQE6</accession>
<dbReference type="OrthoDB" id="9805918at2"/>
<evidence type="ECO:0000259" key="1">
    <source>
        <dbReference type="Pfam" id="PF01926"/>
    </source>
</evidence>
<dbReference type="EMBL" id="BX294144">
    <property type="protein sequence ID" value="CAD74757.1"/>
    <property type="molecule type" value="Genomic_DNA"/>
</dbReference>
<dbReference type="GO" id="GO:0030488">
    <property type="term" value="P:tRNA methylation"/>
    <property type="evidence" value="ECO:0000318"/>
    <property type="project" value="GO_Central"/>
</dbReference>
<proteinExistence type="predicted"/>
<dbReference type="InterPro" id="IPR031168">
    <property type="entry name" value="G_TrmE"/>
</dbReference>
<dbReference type="InterPro" id="IPR027417">
    <property type="entry name" value="P-loop_NTPase"/>
</dbReference>
<dbReference type="PANTHER" id="PTHR42714">
    <property type="entry name" value="TRNA MODIFICATION GTPASE GTPBP3"/>
    <property type="match status" value="1"/>
</dbReference>
<dbReference type="InterPro" id="IPR006073">
    <property type="entry name" value="GTP-bd"/>
</dbReference>
<dbReference type="NCBIfam" id="TIGR00231">
    <property type="entry name" value="small_GTP"/>
    <property type="match status" value="1"/>
</dbReference>
<dbReference type="AlphaFoldDB" id="Q7UQE6"/>
<dbReference type="KEGG" id="rba:RB6373"/>
<organism evidence="2 3">
    <name type="scientific">Rhodopirellula baltica (strain DSM 10527 / NCIMB 13988 / SH1)</name>
    <dbReference type="NCBI Taxonomy" id="243090"/>
    <lineage>
        <taxon>Bacteria</taxon>
        <taxon>Pseudomonadati</taxon>
        <taxon>Planctomycetota</taxon>
        <taxon>Planctomycetia</taxon>
        <taxon>Pirellulales</taxon>
        <taxon>Pirellulaceae</taxon>
        <taxon>Rhodopirellula</taxon>
    </lineage>
</organism>
<dbReference type="HOGENOM" id="CLU_019624_4_0_0"/>
<dbReference type="SUPFAM" id="SSF103025">
    <property type="entry name" value="Folate-binding domain"/>
    <property type="match status" value="1"/>
</dbReference>
<sequence length="426" mass="45510">MSTLCESGRFASHIDQFISLAFMTSTNETTATRLTGVGLSAVAVIGLRGPRALQCVQDCFTPATNASSSLSAGQVRYGTWKSSDDGPGESIVLTPMTDGSFEIHGHGGEAAVSAILASLTDRGVESVESSTWQKSAPILLSEAEHVLQRCVTSQQAAVALDQTRGQLAQWGQHWLQRIDEVSSSDELSEETESLLAALCKDAQTIAANGERGVRLTEPRRLVLAGPPNVGKSSLMNQIVGFRRSITHDSAGTTRDVLQCDTVIAGVPVRMSDTAGIRETSHLTESSVAIEREGIRRASVAVESADLLLIVCQPSTLIDLQDFRRSLPVSNKTHVVEVLNKADLLSDNAKSIANEIEHQTIASEDDDPGVGKLMKTLAAHLTATLPPRHSPVPICQRQLELTNQLCQTTSLKNAATMLRQLLTGVAS</sequence>
<dbReference type="STRING" id="243090.RB6373"/>
<dbReference type="EnsemblBacteria" id="CAD74757">
    <property type="protein sequence ID" value="CAD74757"/>
    <property type="gene ID" value="RB6373"/>
</dbReference>
<gene>
    <name evidence="2" type="primary">trmE</name>
    <name evidence="2" type="ordered locus">RB6373</name>
</gene>
<dbReference type="InterPro" id="IPR027266">
    <property type="entry name" value="TrmE/GcvT-like"/>
</dbReference>
<dbReference type="CDD" id="cd04164">
    <property type="entry name" value="trmE"/>
    <property type="match status" value="1"/>
</dbReference>
<evidence type="ECO:0000313" key="3">
    <source>
        <dbReference type="Proteomes" id="UP000001025"/>
    </source>
</evidence>
<name>Q7UQE6_RHOBA</name>
<keyword evidence="3" id="KW-1185">Reference proteome</keyword>
<dbReference type="PANTHER" id="PTHR42714:SF2">
    <property type="entry name" value="TRNA MODIFICATION GTPASE GTPBP3, MITOCHONDRIAL"/>
    <property type="match status" value="1"/>
</dbReference>
<dbReference type="GO" id="GO:0005737">
    <property type="term" value="C:cytoplasm"/>
    <property type="evidence" value="ECO:0000318"/>
    <property type="project" value="GO_Central"/>
</dbReference>
<dbReference type="GO" id="GO:0005525">
    <property type="term" value="F:GTP binding"/>
    <property type="evidence" value="ECO:0007669"/>
    <property type="project" value="InterPro"/>
</dbReference>
<dbReference type="GO" id="GO:0002098">
    <property type="term" value="P:tRNA wobble uridine modification"/>
    <property type="evidence" value="ECO:0000318"/>
    <property type="project" value="GO_Central"/>
</dbReference>
<dbReference type="GO" id="GO:0005829">
    <property type="term" value="C:cytosol"/>
    <property type="evidence" value="ECO:0000318"/>
    <property type="project" value="GO_Central"/>
</dbReference>
<dbReference type="eggNOG" id="COG0486">
    <property type="taxonomic scope" value="Bacteria"/>
</dbReference>
<dbReference type="Gene3D" id="1.20.120.430">
    <property type="entry name" value="tRNA modification GTPase MnmE domain 2"/>
    <property type="match status" value="1"/>
</dbReference>
<protein>
    <submittedName>
        <fullName evidence="2">Probable tRNA modification GTPase</fullName>
    </submittedName>
</protein>
<dbReference type="Pfam" id="PF01926">
    <property type="entry name" value="MMR_HSR1"/>
    <property type="match status" value="1"/>
</dbReference>
<dbReference type="Proteomes" id="UP000001025">
    <property type="component" value="Chromosome"/>
</dbReference>